<comment type="caution">
    <text evidence="1">The sequence shown here is derived from an EMBL/GenBank/DDBJ whole genome shotgun (WGS) entry which is preliminary data.</text>
</comment>
<accession>A0A7W7KQT9</accession>
<evidence type="ECO:0000313" key="1">
    <source>
        <dbReference type="EMBL" id="MBB4866874.1"/>
    </source>
</evidence>
<protein>
    <submittedName>
        <fullName evidence="1">Uncharacterized protein</fullName>
    </submittedName>
</protein>
<dbReference type="RefSeq" id="WP_184595810.1">
    <property type="nucleotide sequence ID" value="NZ_JACHLI010000032.1"/>
</dbReference>
<dbReference type="Proteomes" id="UP000566995">
    <property type="component" value="Unassembled WGS sequence"/>
</dbReference>
<dbReference type="AlphaFoldDB" id="A0A7W7KQT9"/>
<gene>
    <name evidence="1" type="ORF">HNP46_005781</name>
</gene>
<sequence>MSVVQQTDLKLLRMIAAAWGCVYEADRDFTATWEKNQDGTLGLKDVADGGFFSYEAEGLLARYAMWSYQALPPAKFQHHRGYHWYFNRSEWSASMATAEDWEALRKGLHSQFANKGSGVNGPALREAHMAIDMLKAGAKVTAGACRA</sequence>
<organism evidence="1 2">
    <name type="scientific">Pseudomonas nitroreducens</name>
    <dbReference type="NCBI Taxonomy" id="46680"/>
    <lineage>
        <taxon>Bacteria</taxon>
        <taxon>Pseudomonadati</taxon>
        <taxon>Pseudomonadota</taxon>
        <taxon>Gammaproteobacteria</taxon>
        <taxon>Pseudomonadales</taxon>
        <taxon>Pseudomonadaceae</taxon>
        <taxon>Pseudomonas</taxon>
    </lineage>
</organism>
<name>A0A7W7KQT9_PSENT</name>
<reference evidence="1 2" key="1">
    <citation type="submission" date="2020-08" db="EMBL/GenBank/DDBJ databases">
        <title>Functional genomics of gut bacteria from endangered species of beetles.</title>
        <authorList>
            <person name="Carlos-Shanley C."/>
        </authorList>
    </citation>
    <scope>NUCLEOTIDE SEQUENCE [LARGE SCALE GENOMIC DNA]</scope>
    <source>
        <strain evidence="1 2">S00179</strain>
    </source>
</reference>
<evidence type="ECO:0000313" key="2">
    <source>
        <dbReference type="Proteomes" id="UP000566995"/>
    </source>
</evidence>
<proteinExistence type="predicted"/>
<dbReference type="EMBL" id="JACHLI010000032">
    <property type="protein sequence ID" value="MBB4866874.1"/>
    <property type="molecule type" value="Genomic_DNA"/>
</dbReference>